<evidence type="ECO:0000256" key="10">
    <source>
        <dbReference type="NCBIfam" id="TIGR00215"/>
    </source>
</evidence>
<dbReference type="RefSeq" id="WP_005467959.1">
    <property type="nucleotide sequence ID" value="NZ_KB291034.1"/>
</dbReference>
<keyword evidence="5" id="KW-0441">Lipid A biosynthesis</keyword>
<keyword evidence="7" id="KW-0808">Transferase</keyword>
<dbReference type="PANTHER" id="PTHR30372">
    <property type="entry name" value="LIPID-A-DISACCHARIDE SYNTHASE"/>
    <property type="match status" value="1"/>
</dbReference>
<comment type="catalytic activity">
    <reaction evidence="9">
        <text>a lipid X + a UDP-2-N,3-O-bis[(3R)-3-hydroxyacyl]-alpha-D-glucosamine = a lipid A disaccharide + UDP + H(+)</text>
        <dbReference type="Rhea" id="RHEA:67828"/>
        <dbReference type="ChEBI" id="CHEBI:15378"/>
        <dbReference type="ChEBI" id="CHEBI:58223"/>
        <dbReference type="ChEBI" id="CHEBI:137748"/>
        <dbReference type="ChEBI" id="CHEBI:176338"/>
        <dbReference type="ChEBI" id="CHEBI:176343"/>
        <dbReference type="EC" id="2.4.1.182"/>
    </reaction>
</comment>
<keyword evidence="6" id="KW-0328">Glycosyltransferase</keyword>
<dbReference type="EMBL" id="AMEQ01000002">
    <property type="protein sequence ID" value="EKY03347.1"/>
    <property type="molecule type" value="Genomic_DNA"/>
</dbReference>
<dbReference type="GO" id="GO:0005543">
    <property type="term" value="F:phospholipid binding"/>
    <property type="evidence" value="ECO:0007669"/>
    <property type="project" value="TreeGrafter"/>
</dbReference>
<dbReference type="Pfam" id="PF02684">
    <property type="entry name" value="LpxB"/>
    <property type="match status" value="1"/>
</dbReference>
<evidence type="ECO:0000256" key="6">
    <source>
        <dbReference type="ARBA" id="ARBA00022676"/>
    </source>
</evidence>
<evidence type="ECO:0000256" key="1">
    <source>
        <dbReference type="ARBA" id="ARBA00002056"/>
    </source>
</evidence>
<gene>
    <name evidence="11" type="ORF">HMPREF9134_00013</name>
</gene>
<proteinExistence type="predicted"/>
<dbReference type="eggNOG" id="COG0763">
    <property type="taxonomic scope" value="Bacteria"/>
</dbReference>
<dbReference type="PANTHER" id="PTHR30372:SF4">
    <property type="entry name" value="LIPID-A-DISACCHARIDE SYNTHASE, MITOCHONDRIAL-RELATED"/>
    <property type="match status" value="1"/>
</dbReference>
<dbReference type="InterPro" id="IPR003835">
    <property type="entry name" value="Glyco_trans_19"/>
</dbReference>
<dbReference type="EC" id="2.4.1.182" evidence="2 10"/>
<evidence type="ECO:0000256" key="4">
    <source>
        <dbReference type="ARBA" id="ARBA00022516"/>
    </source>
</evidence>
<dbReference type="HOGENOM" id="CLU_036577_0_0_10"/>
<dbReference type="GO" id="GO:0009245">
    <property type="term" value="P:lipid A biosynthetic process"/>
    <property type="evidence" value="ECO:0007669"/>
    <property type="project" value="UniProtKB-UniRule"/>
</dbReference>
<keyword evidence="8" id="KW-0443">Lipid metabolism</keyword>
<protein>
    <recommendedName>
        <fullName evidence="3 10">Lipid-A-disaccharide synthase</fullName>
        <ecNumber evidence="2 10">2.4.1.182</ecNumber>
    </recommendedName>
</protein>
<dbReference type="GO" id="GO:0008915">
    <property type="term" value="F:lipid-A-disaccharide synthase activity"/>
    <property type="evidence" value="ECO:0007669"/>
    <property type="project" value="UniProtKB-UniRule"/>
</dbReference>
<name>L1NJJ8_9PORP</name>
<organism evidence="11 12">
    <name type="scientific">Porphyromonas catoniae F0037</name>
    <dbReference type="NCBI Taxonomy" id="1127696"/>
    <lineage>
        <taxon>Bacteria</taxon>
        <taxon>Pseudomonadati</taxon>
        <taxon>Bacteroidota</taxon>
        <taxon>Bacteroidia</taxon>
        <taxon>Bacteroidales</taxon>
        <taxon>Porphyromonadaceae</taxon>
        <taxon>Porphyromonas</taxon>
    </lineage>
</organism>
<accession>L1NJJ8</accession>
<dbReference type="STRING" id="1127696.HMPREF9134_00013"/>
<comment type="caution">
    <text evidence="11">The sequence shown here is derived from an EMBL/GenBank/DDBJ whole genome shotgun (WGS) entry which is preliminary data.</text>
</comment>
<dbReference type="Proteomes" id="UP000010408">
    <property type="component" value="Unassembled WGS sequence"/>
</dbReference>
<keyword evidence="4" id="KW-0444">Lipid biosynthesis</keyword>
<sequence>MRYFLIVGEASADLHASALIRALKARDAEASFAFMGGDKMQEASGVRPIIHFSSVAFMGFVNVVKNLRTITRIGKQVQEAILAFKPDVVIPVDFADFNLRFILPFTKKNLPEAKVIYYILPKLWAWRSSRIKKLRKWIDHGLCILPFEEAYFRSHSLPITYVGNPCTDAHLSYLASHPEEVHRNRLIVLVPGSRKAELKNNLPTMLSVAKEFHTKGWQSIIAGAPGLTDEDYTPYRTGYEEIPLTFGDTYGLMRRASLALVTSGTATLETALWHTPMVVCYRMGGSSLVRWLFKHFFSVRFFSLVNLILDREAVPELLGDQMNDEKLRTHITQLLDEDSSERTNQLNAFAQIDELMGQEEAADRAALRLLSLIR</sequence>
<dbReference type="NCBIfam" id="TIGR00215">
    <property type="entry name" value="lpxB"/>
    <property type="match status" value="1"/>
</dbReference>
<evidence type="ECO:0000256" key="5">
    <source>
        <dbReference type="ARBA" id="ARBA00022556"/>
    </source>
</evidence>
<dbReference type="SUPFAM" id="SSF53756">
    <property type="entry name" value="UDP-Glycosyltransferase/glycogen phosphorylase"/>
    <property type="match status" value="1"/>
</dbReference>
<evidence type="ECO:0000256" key="8">
    <source>
        <dbReference type="ARBA" id="ARBA00023098"/>
    </source>
</evidence>
<comment type="function">
    <text evidence="1">Condensation of UDP-2,3-diacylglucosamine and 2,3-diacylglucosamine-1-phosphate to form lipid A disaccharide, a precursor of lipid A, a phosphorylated glycolipid that anchors the lipopolysaccharide to the outer membrane of the cell.</text>
</comment>
<evidence type="ECO:0000313" key="11">
    <source>
        <dbReference type="EMBL" id="EKY03347.1"/>
    </source>
</evidence>
<dbReference type="PATRIC" id="fig|1127696.3.peg.12"/>
<evidence type="ECO:0000313" key="12">
    <source>
        <dbReference type="Proteomes" id="UP000010408"/>
    </source>
</evidence>
<evidence type="ECO:0000256" key="7">
    <source>
        <dbReference type="ARBA" id="ARBA00022679"/>
    </source>
</evidence>
<evidence type="ECO:0000256" key="3">
    <source>
        <dbReference type="ARBA" id="ARBA00020902"/>
    </source>
</evidence>
<reference evidence="11 12" key="1">
    <citation type="submission" date="2012-05" db="EMBL/GenBank/DDBJ databases">
        <authorList>
            <person name="Weinstock G."/>
            <person name="Sodergren E."/>
            <person name="Lobos E.A."/>
            <person name="Fulton L."/>
            <person name="Fulton R."/>
            <person name="Courtney L."/>
            <person name="Fronick C."/>
            <person name="O'Laughlin M."/>
            <person name="Godfrey J."/>
            <person name="Wilson R.M."/>
            <person name="Miner T."/>
            <person name="Farmer C."/>
            <person name="Delehaunty K."/>
            <person name="Cordes M."/>
            <person name="Minx P."/>
            <person name="Tomlinson C."/>
            <person name="Chen J."/>
            <person name="Wollam A."/>
            <person name="Pepin K.H."/>
            <person name="Bhonagiri V."/>
            <person name="Zhang X."/>
            <person name="Suruliraj S."/>
            <person name="Warren W."/>
            <person name="Mitreva M."/>
            <person name="Mardis E.R."/>
            <person name="Wilson R.K."/>
        </authorList>
    </citation>
    <scope>NUCLEOTIDE SEQUENCE [LARGE SCALE GENOMIC DNA]</scope>
    <source>
        <strain evidence="11 12">F0037</strain>
    </source>
</reference>
<dbReference type="AlphaFoldDB" id="L1NJJ8"/>
<evidence type="ECO:0000256" key="2">
    <source>
        <dbReference type="ARBA" id="ARBA00012687"/>
    </source>
</evidence>
<evidence type="ECO:0000256" key="9">
    <source>
        <dbReference type="ARBA" id="ARBA00048975"/>
    </source>
</evidence>
<dbReference type="GO" id="GO:0016020">
    <property type="term" value="C:membrane"/>
    <property type="evidence" value="ECO:0007669"/>
    <property type="project" value="GOC"/>
</dbReference>